<dbReference type="GO" id="GO:0005544">
    <property type="term" value="F:calcium-dependent phospholipid binding"/>
    <property type="evidence" value="ECO:0007669"/>
    <property type="project" value="InterPro"/>
</dbReference>
<feature type="signal peptide" evidence="1">
    <location>
        <begin position="1"/>
        <end position="21"/>
    </location>
</feature>
<keyword evidence="3" id="KW-1185">Reference proteome</keyword>
<dbReference type="Proteomes" id="UP000504606">
    <property type="component" value="Unplaced"/>
</dbReference>
<dbReference type="SUPFAM" id="SSF53300">
    <property type="entry name" value="vWA-like"/>
    <property type="match status" value="1"/>
</dbReference>
<dbReference type="GO" id="GO:0032991">
    <property type="term" value="C:protein-containing complex"/>
    <property type="evidence" value="ECO:0007669"/>
    <property type="project" value="UniProtKB-ARBA"/>
</dbReference>
<dbReference type="GO" id="GO:0005886">
    <property type="term" value="C:plasma membrane"/>
    <property type="evidence" value="ECO:0007669"/>
    <property type="project" value="TreeGrafter"/>
</dbReference>
<sequence>MWTPVILGLIAATYSVHGGRANNDPLTVGDTVRIRVLVEKDSYFGVVACGSLQCRGVRLEGVDKSGMGFRTFVSDIADVESAERENKILREKWVIKQVLSSATSFVPGRQYTFVVSRPTEREMIFWVEGKESRVARIGLEEGKAMLRVAFHNGQYSFIDDDNANSPPKQLCPAASLDNPLDSAELDGKDADILEVFVGCRYKSEDKINAMCIVYLAVEGDKMIREAYRSKLSRDTYDRKDTATMKLPFRFQDQQILIMKVYHGDTICGRLESDKMIGTVQTPLATINRKGKVELSVTNDLGEEFFVNFQLNCEEKITFSLSGKNIPVDHDVSLKVMRAPSGNTGQKFYRNNFVEVVETPKVSMDTSFVHWGNITISVKELCDGDYDRPIKFVALAHDDGDSKLIGSFEATLNQLKQPNGPFVLVDTIKQAEEGQAYTNSGQIFVGEIPLSPTFSQYVAVGFEIVGSIQIDFTASNNDPTPSLHYISDVPNNYEVAILSVGEVVEKFVSDSIFKVYGFGSKLPGESAESFDFSLNLGSDSPDCKGVQGVLKSYHDAVPRLSMSGPTHLAPGLRKIVNVARNYKDGSKYLVHLLLTDGDIHDPQETKEAILEASSLPLSIIMVGIGNSDFSLLKRVTDHSDGDTVSSPKQWTDGNGRQHRDIVQFVAMKDFVSDNRNATKRALRNRVLSKIPPQYLEYMKIRKIAPKPPKGSTITREC</sequence>
<dbReference type="InterPro" id="IPR010734">
    <property type="entry name" value="Copine_C"/>
</dbReference>
<evidence type="ECO:0000259" key="2">
    <source>
        <dbReference type="PROSITE" id="PS50234"/>
    </source>
</evidence>
<feature type="domain" description="VWFA" evidence="2">
    <location>
        <begin position="469"/>
        <end position="689"/>
    </location>
</feature>
<dbReference type="PANTHER" id="PTHR10857">
    <property type="entry name" value="COPINE"/>
    <property type="match status" value="1"/>
</dbReference>
<dbReference type="RefSeq" id="XP_052119740.1">
    <property type="nucleotide sequence ID" value="XM_052263780.1"/>
</dbReference>
<dbReference type="InterPro" id="IPR036465">
    <property type="entry name" value="vWFA_dom_sf"/>
</dbReference>
<evidence type="ECO:0000313" key="3">
    <source>
        <dbReference type="Proteomes" id="UP000504606"/>
    </source>
</evidence>
<dbReference type="PROSITE" id="PS50234">
    <property type="entry name" value="VWFA"/>
    <property type="match status" value="1"/>
</dbReference>
<dbReference type="KEGG" id="foc:113210395"/>
<evidence type="ECO:0000313" key="4">
    <source>
        <dbReference type="RefSeq" id="XP_026284158.1"/>
    </source>
</evidence>
<reference evidence="4 5" key="1">
    <citation type="submission" date="2025-04" db="UniProtKB">
        <authorList>
            <consortium name="RefSeq"/>
        </authorList>
    </citation>
    <scope>IDENTIFICATION</scope>
    <source>
        <tissue evidence="4 5">Whole organism</tissue>
    </source>
</reference>
<protein>
    <submittedName>
        <fullName evidence="4 5">Copine-9</fullName>
    </submittedName>
</protein>
<accession>A0A6J1STH5</accession>
<dbReference type="Gene3D" id="3.40.50.410">
    <property type="entry name" value="von Willebrand factor, type A domain"/>
    <property type="match status" value="1"/>
</dbReference>
<proteinExistence type="predicted"/>
<organism evidence="3 4">
    <name type="scientific">Frankliniella occidentalis</name>
    <name type="common">Western flower thrips</name>
    <name type="synonym">Euthrips occidentalis</name>
    <dbReference type="NCBI Taxonomy" id="133901"/>
    <lineage>
        <taxon>Eukaryota</taxon>
        <taxon>Metazoa</taxon>
        <taxon>Ecdysozoa</taxon>
        <taxon>Arthropoda</taxon>
        <taxon>Hexapoda</taxon>
        <taxon>Insecta</taxon>
        <taxon>Pterygota</taxon>
        <taxon>Neoptera</taxon>
        <taxon>Paraneoptera</taxon>
        <taxon>Thysanoptera</taxon>
        <taxon>Terebrantia</taxon>
        <taxon>Thripoidea</taxon>
        <taxon>Thripidae</taxon>
        <taxon>Frankliniella</taxon>
    </lineage>
</organism>
<dbReference type="SMART" id="SM00327">
    <property type="entry name" value="VWA"/>
    <property type="match status" value="1"/>
</dbReference>
<dbReference type="GeneID" id="113210395"/>
<dbReference type="RefSeq" id="XP_026284158.1">
    <property type="nucleotide sequence ID" value="XM_026428373.2"/>
</dbReference>
<dbReference type="InterPro" id="IPR045052">
    <property type="entry name" value="Copine"/>
</dbReference>
<keyword evidence="1" id="KW-0732">Signal</keyword>
<dbReference type="OrthoDB" id="5855668at2759"/>
<evidence type="ECO:0000313" key="5">
    <source>
        <dbReference type="RefSeq" id="XP_052119740.1"/>
    </source>
</evidence>
<gene>
    <name evidence="4 5" type="primary">LOC113210395</name>
</gene>
<feature type="chain" id="PRO_5044639490" evidence="1">
    <location>
        <begin position="22"/>
        <end position="716"/>
    </location>
</feature>
<evidence type="ECO:0000256" key="1">
    <source>
        <dbReference type="SAM" id="SignalP"/>
    </source>
</evidence>
<dbReference type="AlphaFoldDB" id="A0A6J1STH5"/>
<dbReference type="Pfam" id="PF07002">
    <property type="entry name" value="Copine"/>
    <property type="match status" value="1"/>
</dbReference>
<dbReference type="GO" id="GO:0071277">
    <property type="term" value="P:cellular response to calcium ion"/>
    <property type="evidence" value="ECO:0007669"/>
    <property type="project" value="TreeGrafter"/>
</dbReference>
<dbReference type="PANTHER" id="PTHR10857:SF106">
    <property type="entry name" value="C2 DOMAIN-CONTAINING PROTEIN"/>
    <property type="match status" value="1"/>
</dbReference>
<dbReference type="InterPro" id="IPR002035">
    <property type="entry name" value="VWF_A"/>
</dbReference>
<name>A0A6J1STH5_FRAOC</name>